<reference evidence="2" key="1">
    <citation type="submission" date="2020-05" db="EMBL/GenBank/DDBJ databases">
        <title>WGS assembly of Panicum virgatum.</title>
        <authorList>
            <person name="Lovell J.T."/>
            <person name="Jenkins J."/>
            <person name="Shu S."/>
            <person name="Juenger T.E."/>
            <person name="Schmutz J."/>
        </authorList>
    </citation>
    <scope>NUCLEOTIDE SEQUENCE</scope>
    <source>
        <strain evidence="2">AP13</strain>
    </source>
</reference>
<organism evidence="2 3">
    <name type="scientific">Panicum virgatum</name>
    <name type="common">Blackwell switchgrass</name>
    <dbReference type="NCBI Taxonomy" id="38727"/>
    <lineage>
        <taxon>Eukaryota</taxon>
        <taxon>Viridiplantae</taxon>
        <taxon>Streptophyta</taxon>
        <taxon>Embryophyta</taxon>
        <taxon>Tracheophyta</taxon>
        <taxon>Spermatophyta</taxon>
        <taxon>Magnoliopsida</taxon>
        <taxon>Liliopsida</taxon>
        <taxon>Poales</taxon>
        <taxon>Poaceae</taxon>
        <taxon>PACMAD clade</taxon>
        <taxon>Panicoideae</taxon>
        <taxon>Panicodae</taxon>
        <taxon>Paniceae</taxon>
        <taxon>Panicinae</taxon>
        <taxon>Panicum</taxon>
        <taxon>Panicum sect. Hiantes</taxon>
    </lineage>
</organism>
<dbReference type="Proteomes" id="UP000823388">
    <property type="component" value="Chromosome 5K"/>
</dbReference>
<feature type="chain" id="PRO_5035900154" evidence="1">
    <location>
        <begin position="17"/>
        <end position="99"/>
    </location>
</feature>
<gene>
    <name evidence="2" type="ORF">PVAP13_5KG548800</name>
</gene>
<dbReference type="AlphaFoldDB" id="A0A8T0SHQ3"/>
<evidence type="ECO:0000256" key="1">
    <source>
        <dbReference type="SAM" id="SignalP"/>
    </source>
</evidence>
<evidence type="ECO:0000313" key="3">
    <source>
        <dbReference type="Proteomes" id="UP000823388"/>
    </source>
</evidence>
<evidence type="ECO:0000313" key="2">
    <source>
        <dbReference type="EMBL" id="KAG2597930.1"/>
    </source>
</evidence>
<keyword evidence="1" id="KW-0732">Signal</keyword>
<feature type="signal peptide" evidence="1">
    <location>
        <begin position="1"/>
        <end position="16"/>
    </location>
</feature>
<accession>A0A8T0SHQ3</accession>
<comment type="caution">
    <text evidence="2">The sequence shown here is derived from an EMBL/GenBank/DDBJ whole genome shotgun (WGS) entry which is preliminary data.</text>
</comment>
<dbReference type="EMBL" id="CM029045">
    <property type="protein sequence ID" value="KAG2597930.1"/>
    <property type="molecule type" value="Genomic_DNA"/>
</dbReference>
<proteinExistence type="predicted"/>
<sequence>MHGHLLMATDLATVSGALTGDATARAAASTWRAGRAAGMRVPAWRGVGAGDAVMCRDVAPQSWATTRATAAHWDTGIGRDAALGGFMGKTITGADHKFD</sequence>
<protein>
    <submittedName>
        <fullName evidence="2">Uncharacterized protein</fullName>
    </submittedName>
</protein>
<name>A0A8T0SHQ3_PANVG</name>
<keyword evidence="3" id="KW-1185">Reference proteome</keyword>